<evidence type="ECO:0000256" key="3">
    <source>
        <dbReference type="ARBA" id="ARBA00022989"/>
    </source>
</evidence>
<evidence type="ECO:0000256" key="4">
    <source>
        <dbReference type="ARBA" id="ARBA00023136"/>
    </source>
</evidence>
<protein>
    <submittedName>
        <fullName evidence="6">Uncharacterized protein</fullName>
    </submittedName>
</protein>
<accession>A0AAD5S7Y5</accession>
<sequence length="321" mass="35161">MTFEEATHTLGVFQSGVNLLKKKFTQAQKSDLITATKASALSGVQALQIAAKSSGGAWAYPLKGIVYMSQNREIWNPILSTLLLFAGVSLAIIIGMFIFTFLPQMAVLAFITGPLAPIVAFFLVLAESYFVISLISKIGWLEPLQDDLFDAVLIQNGQEELVQKGREVGPGRTKSVVGRMGKKLQATRNKLSYEGILQYLVTLPLNFIPVVGNIVFLVINGSKSATGLHARYFQLKGLDAEQAKRFVDDRRGAYTGFGVFSLALTLIPIVNIFFVISNTIGAALWAVDLERQVKASPADTGKDAFLAANEEARKEWRRIEQ</sequence>
<dbReference type="AlphaFoldDB" id="A0AAD5S7Y5"/>
<dbReference type="Pfam" id="PF07264">
    <property type="entry name" value="EI24"/>
    <property type="match status" value="1"/>
</dbReference>
<dbReference type="InterPro" id="IPR052786">
    <property type="entry name" value="Spore_wall_assembly"/>
</dbReference>
<comment type="caution">
    <text evidence="6">The sequence shown here is derived from an EMBL/GenBank/DDBJ whole genome shotgun (WGS) entry which is preliminary data.</text>
</comment>
<reference evidence="6" key="1">
    <citation type="submission" date="2020-05" db="EMBL/GenBank/DDBJ databases">
        <title>Phylogenomic resolution of chytrid fungi.</title>
        <authorList>
            <person name="Stajich J.E."/>
            <person name="Amses K."/>
            <person name="Simmons R."/>
            <person name="Seto K."/>
            <person name="Myers J."/>
            <person name="Bonds A."/>
            <person name="Quandt C.A."/>
            <person name="Barry K."/>
            <person name="Liu P."/>
            <person name="Grigoriev I."/>
            <person name="Longcore J.E."/>
            <person name="James T.Y."/>
        </authorList>
    </citation>
    <scope>NUCLEOTIDE SEQUENCE</scope>
    <source>
        <strain evidence="6">JEL0318</strain>
    </source>
</reference>
<feature type="transmembrane region" description="Helical" evidence="5">
    <location>
        <begin position="108"/>
        <end position="132"/>
    </location>
</feature>
<dbReference type="Proteomes" id="UP001212841">
    <property type="component" value="Unassembled WGS sequence"/>
</dbReference>
<dbReference type="EMBL" id="JADGJD010000734">
    <property type="protein sequence ID" value="KAJ3048814.1"/>
    <property type="molecule type" value="Genomic_DNA"/>
</dbReference>
<comment type="subcellular location">
    <subcellularLocation>
        <location evidence="1">Membrane</location>
        <topology evidence="1">Multi-pass membrane protein</topology>
    </subcellularLocation>
</comment>
<dbReference type="PANTHER" id="PTHR34292:SF2">
    <property type="entry name" value="OUTER SPORE WALL PROTEIN LDS1"/>
    <property type="match status" value="1"/>
</dbReference>
<evidence type="ECO:0000256" key="2">
    <source>
        <dbReference type="ARBA" id="ARBA00022692"/>
    </source>
</evidence>
<keyword evidence="7" id="KW-1185">Reference proteome</keyword>
<keyword evidence="2 5" id="KW-0812">Transmembrane</keyword>
<evidence type="ECO:0000313" key="6">
    <source>
        <dbReference type="EMBL" id="KAJ3048814.1"/>
    </source>
</evidence>
<evidence type="ECO:0000256" key="1">
    <source>
        <dbReference type="ARBA" id="ARBA00004141"/>
    </source>
</evidence>
<organism evidence="6 7">
    <name type="scientific">Rhizophlyctis rosea</name>
    <dbReference type="NCBI Taxonomy" id="64517"/>
    <lineage>
        <taxon>Eukaryota</taxon>
        <taxon>Fungi</taxon>
        <taxon>Fungi incertae sedis</taxon>
        <taxon>Chytridiomycota</taxon>
        <taxon>Chytridiomycota incertae sedis</taxon>
        <taxon>Chytridiomycetes</taxon>
        <taxon>Rhizophlyctidales</taxon>
        <taxon>Rhizophlyctidaceae</taxon>
        <taxon>Rhizophlyctis</taxon>
    </lineage>
</organism>
<gene>
    <name evidence="6" type="ORF">HK097_010182</name>
</gene>
<proteinExistence type="predicted"/>
<keyword evidence="4 5" id="KW-0472">Membrane</keyword>
<feature type="transmembrane region" description="Helical" evidence="5">
    <location>
        <begin position="196"/>
        <end position="219"/>
    </location>
</feature>
<feature type="transmembrane region" description="Helical" evidence="5">
    <location>
        <begin position="259"/>
        <end position="287"/>
    </location>
</feature>
<keyword evidence="3 5" id="KW-1133">Transmembrane helix</keyword>
<evidence type="ECO:0000256" key="5">
    <source>
        <dbReference type="SAM" id="Phobius"/>
    </source>
</evidence>
<dbReference type="InterPro" id="IPR059112">
    <property type="entry name" value="CysZ/EI24"/>
</dbReference>
<name>A0AAD5S7Y5_9FUNG</name>
<evidence type="ECO:0000313" key="7">
    <source>
        <dbReference type="Proteomes" id="UP001212841"/>
    </source>
</evidence>
<feature type="transmembrane region" description="Helical" evidence="5">
    <location>
        <begin position="78"/>
        <end position="102"/>
    </location>
</feature>
<dbReference type="PANTHER" id="PTHR34292">
    <property type="entry name" value="OUTER SPORE WALL PROTEIN LDS1"/>
    <property type="match status" value="1"/>
</dbReference>